<evidence type="ECO:0000256" key="6">
    <source>
        <dbReference type="ARBA" id="ARBA00023015"/>
    </source>
</evidence>
<accession>A0A0N0XM04</accession>
<dbReference type="PATRIC" id="fig|857265.3.peg.1257"/>
<dbReference type="RefSeq" id="WP_053936898.1">
    <property type="nucleotide sequence ID" value="NZ_LAQT01000003.1"/>
</dbReference>
<dbReference type="STRING" id="857265.WG78_06140"/>
<dbReference type="PANTHER" id="PTHR46577">
    <property type="entry name" value="HTH-TYPE TRANSCRIPTIONAL REGULATORY PROTEIN GABR"/>
    <property type="match status" value="1"/>
</dbReference>
<keyword evidence="6" id="KW-0805">Transcription regulation</keyword>
<dbReference type="SUPFAM" id="SSF46785">
    <property type="entry name" value="Winged helix' DNA-binding domain"/>
    <property type="match status" value="1"/>
</dbReference>
<evidence type="ECO:0000256" key="5">
    <source>
        <dbReference type="ARBA" id="ARBA00022898"/>
    </source>
</evidence>
<feature type="domain" description="HTH gntR-type" evidence="9">
    <location>
        <begin position="1"/>
        <end position="69"/>
    </location>
</feature>
<dbReference type="InterPro" id="IPR000524">
    <property type="entry name" value="Tscrpt_reg_HTH_GntR"/>
</dbReference>
<dbReference type="InterPro" id="IPR036390">
    <property type="entry name" value="WH_DNA-bd_sf"/>
</dbReference>
<evidence type="ECO:0000256" key="1">
    <source>
        <dbReference type="ARBA" id="ARBA00005384"/>
    </source>
</evidence>
<dbReference type="GO" id="GO:0003700">
    <property type="term" value="F:DNA-binding transcription factor activity"/>
    <property type="evidence" value="ECO:0007669"/>
    <property type="project" value="InterPro"/>
</dbReference>
<evidence type="ECO:0000256" key="8">
    <source>
        <dbReference type="ARBA" id="ARBA00023163"/>
    </source>
</evidence>
<evidence type="ECO:0000259" key="9">
    <source>
        <dbReference type="PROSITE" id="PS50949"/>
    </source>
</evidence>
<dbReference type="CDD" id="cd00609">
    <property type="entry name" value="AAT_like"/>
    <property type="match status" value="1"/>
</dbReference>
<dbReference type="SUPFAM" id="SSF53383">
    <property type="entry name" value="PLP-dependent transferases"/>
    <property type="match status" value="1"/>
</dbReference>
<evidence type="ECO:0000313" key="11">
    <source>
        <dbReference type="Proteomes" id="UP000037939"/>
    </source>
</evidence>
<dbReference type="InterPro" id="IPR051446">
    <property type="entry name" value="HTH_trans_reg/aminotransferase"/>
</dbReference>
<evidence type="ECO:0000313" key="10">
    <source>
        <dbReference type="EMBL" id="KPC54207.1"/>
    </source>
</evidence>
<dbReference type="EMBL" id="LAQT01000003">
    <property type="protein sequence ID" value="KPC54207.1"/>
    <property type="molecule type" value="Genomic_DNA"/>
</dbReference>
<dbReference type="FunFam" id="3.40.640.10:FF:000023">
    <property type="entry name" value="Transcriptional regulator, GntR family"/>
    <property type="match status" value="1"/>
</dbReference>
<dbReference type="InterPro" id="IPR015424">
    <property type="entry name" value="PyrdxlP-dep_Trfase"/>
</dbReference>
<dbReference type="InterPro" id="IPR015422">
    <property type="entry name" value="PyrdxlP-dep_Trfase_small"/>
</dbReference>
<protein>
    <recommendedName>
        <fullName evidence="2">Putative 8-amino-7-oxononanoate synthase</fullName>
    </recommendedName>
</protein>
<dbReference type="AlphaFoldDB" id="A0A0N0XM04"/>
<comment type="caution">
    <text evidence="10">The sequence shown here is derived from an EMBL/GenBank/DDBJ whole genome shotgun (WGS) entry which is preliminary data.</text>
</comment>
<reference evidence="10 11" key="1">
    <citation type="submission" date="2015-07" db="EMBL/GenBank/DDBJ databases">
        <title>Draft genome sequence of the Amantichitinum ursilacus IGB-41, a new chitin-degrading bacterium.</title>
        <authorList>
            <person name="Kirstahler P."/>
            <person name="Guenther M."/>
            <person name="Grumaz C."/>
            <person name="Rupp S."/>
            <person name="Zibek S."/>
            <person name="Sohn K."/>
        </authorList>
    </citation>
    <scope>NUCLEOTIDE SEQUENCE [LARGE SCALE GENOMIC DNA]</scope>
    <source>
        <strain evidence="10 11">IGB-41</strain>
    </source>
</reference>
<dbReference type="Pfam" id="PF00155">
    <property type="entry name" value="Aminotran_1_2"/>
    <property type="match status" value="1"/>
</dbReference>
<dbReference type="PROSITE" id="PS50949">
    <property type="entry name" value="HTH_GNTR"/>
    <property type="match status" value="1"/>
</dbReference>
<proteinExistence type="inferred from homology"/>
<dbReference type="InterPro" id="IPR004839">
    <property type="entry name" value="Aminotransferase_I/II_large"/>
</dbReference>
<dbReference type="PANTHER" id="PTHR46577:SF2">
    <property type="entry name" value="TRANSCRIPTIONAL REGULATORY PROTEIN"/>
    <property type="match status" value="1"/>
</dbReference>
<comment type="similarity">
    <text evidence="1">In the C-terminal section; belongs to the class-I pyridoxal-phosphate-dependent aminotransferase family.</text>
</comment>
<gene>
    <name evidence="10" type="primary">ydcR_2</name>
    <name evidence="10" type="ORF">WG78_06140</name>
</gene>
<evidence type="ECO:0000256" key="3">
    <source>
        <dbReference type="ARBA" id="ARBA00022576"/>
    </source>
</evidence>
<keyword evidence="11" id="KW-1185">Reference proteome</keyword>
<evidence type="ECO:0000256" key="4">
    <source>
        <dbReference type="ARBA" id="ARBA00022679"/>
    </source>
</evidence>
<keyword evidence="5" id="KW-0663">Pyridoxal phosphate</keyword>
<dbReference type="GO" id="GO:0030170">
    <property type="term" value="F:pyridoxal phosphate binding"/>
    <property type="evidence" value="ECO:0007669"/>
    <property type="project" value="InterPro"/>
</dbReference>
<dbReference type="Pfam" id="PF00392">
    <property type="entry name" value="GntR"/>
    <property type="match status" value="1"/>
</dbReference>
<dbReference type="GO" id="GO:0008483">
    <property type="term" value="F:transaminase activity"/>
    <property type="evidence" value="ECO:0007669"/>
    <property type="project" value="UniProtKB-KW"/>
</dbReference>
<keyword evidence="8" id="KW-0804">Transcription</keyword>
<dbReference type="InterPro" id="IPR015421">
    <property type="entry name" value="PyrdxlP-dep_Trfase_major"/>
</dbReference>
<dbReference type="OrthoDB" id="9803354at2"/>
<dbReference type="GO" id="GO:0003677">
    <property type="term" value="F:DNA binding"/>
    <property type="evidence" value="ECO:0007669"/>
    <property type="project" value="UniProtKB-KW"/>
</dbReference>
<dbReference type="Gene3D" id="1.10.10.10">
    <property type="entry name" value="Winged helix-like DNA-binding domain superfamily/Winged helix DNA-binding domain"/>
    <property type="match status" value="1"/>
</dbReference>
<organism evidence="10 11">
    <name type="scientific">Amantichitinum ursilacus</name>
    <dbReference type="NCBI Taxonomy" id="857265"/>
    <lineage>
        <taxon>Bacteria</taxon>
        <taxon>Pseudomonadati</taxon>
        <taxon>Pseudomonadota</taxon>
        <taxon>Betaproteobacteria</taxon>
        <taxon>Neisseriales</taxon>
        <taxon>Chitinibacteraceae</taxon>
        <taxon>Amantichitinum</taxon>
    </lineage>
</organism>
<name>A0A0N0XM04_9NEIS</name>
<keyword evidence="7" id="KW-0238">DNA-binding</keyword>
<dbReference type="Gene3D" id="3.90.1150.10">
    <property type="entry name" value="Aspartate Aminotransferase, domain 1"/>
    <property type="match status" value="1"/>
</dbReference>
<dbReference type="SMART" id="SM00345">
    <property type="entry name" value="HTH_GNTR"/>
    <property type="match status" value="1"/>
</dbReference>
<dbReference type="CDD" id="cd07377">
    <property type="entry name" value="WHTH_GntR"/>
    <property type="match status" value="1"/>
</dbReference>
<sequence>MKRYEEIAELLAADIRNGQLAPGARLPSIRTLTAQYGISPATAFAAYYRLEERGLVRARERSGYFVTGTAGGPKAPAEAPRATRNALVSAEVDISELVFTVLESAQDRQMLPLGSAFPSPLLFPLPRLARSLASAARFIDPWDTVASMSPGNKALRQQIALRYLGMGLPQAQDQIIVTHGALEALNLCLAAVAQAGDLIAIESPGFYAASQALERLGMRAIEIPVSAQDGLDLDALARALQQHPVKACWFMTSFQNPMGASMPSEKKRALVQLLERYDVPLIEDDVYGELYFGRSYPLPAKAFDRKGLVMHCGSFSKTLAPGYRIGWVSPGRYGQKIERLKLMTTLSASVPAQVAIADYLHTGGYDKHLRKLRHNLETQLGQMNQALARHLPQAVSISRPQGGYFLWVELPPQFDSLQLQRAAAAHGISIAPGPIFSPGRQYRNCIRLNYGAPWSAAYEQGMATLGGLIAQALA</sequence>
<keyword evidence="4" id="KW-0808">Transferase</keyword>
<keyword evidence="3" id="KW-0032">Aminotransferase</keyword>
<dbReference type="Proteomes" id="UP000037939">
    <property type="component" value="Unassembled WGS sequence"/>
</dbReference>
<dbReference type="Gene3D" id="3.40.640.10">
    <property type="entry name" value="Type I PLP-dependent aspartate aminotransferase-like (Major domain)"/>
    <property type="match status" value="1"/>
</dbReference>
<dbReference type="InterPro" id="IPR036388">
    <property type="entry name" value="WH-like_DNA-bd_sf"/>
</dbReference>
<evidence type="ECO:0000256" key="2">
    <source>
        <dbReference type="ARBA" id="ARBA00021531"/>
    </source>
</evidence>
<evidence type="ECO:0000256" key="7">
    <source>
        <dbReference type="ARBA" id="ARBA00023125"/>
    </source>
</evidence>